<dbReference type="SUPFAM" id="SSF48695">
    <property type="entry name" value="Multiheme cytochromes"/>
    <property type="match status" value="1"/>
</dbReference>
<dbReference type="Proteomes" id="UP000235015">
    <property type="component" value="Unassembled WGS sequence"/>
</dbReference>
<feature type="chain" id="PRO_5014646170" description="Cytochrome c-552/4 domain-containing protein" evidence="1">
    <location>
        <begin position="23"/>
        <end position="410"/>
    </location>
</feature>
<dbReference type="AlphaFoldDB" id="A0A2N6CYW8"/>
<sequence length="410" mass="45012">MTPHPYVGWFVCGILLTMGGSAAVADSNSASSIDTFLSRHWQRPLPYQGETPPGFSPLEASLDPRACGTCHPRQLQDWQGSLHARAMGPGLLGQLREMEPNDRAGHQACLRCHAPLAEQADELAAWIADDKTVRDPPTENPETNGSLYQQGLICAACHLRTWEIHGPPPRDDRGGTRAVPHGGFQSSAAFEDSRFCAACHQFEADGFALNGKLLENTFEEWRASPQAAAGQSCQSCHMPDRRHLWRGIHDKATVLSGVEITLDRLTTSGAILSARLTLTNSGVGHRFPTYVTPRVVLEAVQLDRTGAPIPHTRQERIIARQVSLDLSEELFDTRLAPGESNSLDYRLPKDGEAGALRLRVQVEPDLFYRNFYRAVLGNDAEGKGTGMLRHALRAAEASAYTLFQREIPLP</sequence>
<dbReference type="InterPro" id="IPR036280">
    <property type="entry name" value="Multihaem_cyt_sf"/>
</dbReference>
<dbReference type="EMBL" id="PKUN01000004">
    <property type="protein sequence ID" value="PLX62568.1"/>
    <property type="molecule type" value="Genomic_DNA"/>
</dbReference>
<dbReference type="STRING" id="1111735.GCA_000428045_00582"/>
<evidence type="ECO:0000259" key="2">
    <source>
        <dbReference type="Pfam" id="PF13435"/>
    </source>
</evidence>
<feature type="signal peptide" evidence="1">
    <location>
        <begin position="1"/>
        <end position="22"/>
    </location>
</feature>
<dbReference type="Gene3D" id="1.10.1130.10">
    <property type="entry name" value="Flavocytochrome C3, Chain A"/>
    <property type="match status" value="1"/>
</dbReference>
<evidence type="ECO:0000313" key="3">
    <source>
        <dbReference type="EMBL" id="PLX62568.1"/>
    </source>
</evidence>
<proteinExistence type="predicted"/>
<name>A0A2N6CYW8_9GAMM</name>
<dbReference type="Pfam" id="PF13435">
    <property type="entry name" value="Cytochrome_C554"/>
    <property type="match status" value="1"/>
</dbReference>
<reference evidence="3 4" key="1">
    <citation type="submission" date="2017-11" db="EMBL/GenBank/DDBJ databases">
        <title>Genome-resolved metagenomics identifies genetic mobility, metabolic interactions, and unexpected diversity in perchlorate-reducing communities.</title>
        <authorList>
            <person name="Barnum T.P."/>
            <person name="Figueroa I.A."/>
            <person name="Carlstrom C.I."/>
            <person name="Lucas L.N."/>
            <person name="Engelbrektson A.L."/>
            <person name="Coates J.D."/>
        </authorList>
    </citation>
    <scope>NUCLEOTIDE SEQUENCE [LARGE SCALE GENOMIC DNA]</scope>
    <source>
        <strain evidence="3">BM301</strain>
    </source>
</reference>
<dbReference type="InterPro" id="IPR023155">
    <property type="entry name" value="Cyt_c-552/4"/>
</dbReference>
<evidence type="ECO:0000256" key="1">
    <source>
        <dbReference type="SAM" id="SignalP"/>
    </source>
</evidence>
<evidence type="ECO:0000313" key="4">
    <source>
        <dbReference type="Proteomes" id="UP000235015"/>
    </source>
</evidence>
<feature type="domain" description="Cytochrome c-552/4" evidence="2">
    <location>
        <begin position="66"/>
        <end position="121"/>
    </location>
</feature>
<comment type="caution">
    <text evidence="3">The sequence shown here is derived from an EMBL/GenBank/DDBJ whole genome shotgun (WGS) entry which is preliminary data.</text>
</comment>
<gene>
    <name evidence="3" type="ORF">C0630_04970</name>
</gene>
<organism evidence="3 4">
    <name type="scientific">Sedimenticola selenatireducens</name>
    <dbReference type="NCBI Taxonomy" id="191960"/>
    <lineage>
        <taxon>Bacteria</taxon>
        <taxon>Pseudomonadati</taxon>
        <taxon>Pseudomonadota</taxon>
        <taxon>Gammaproteobacteria</taxon>
        <taxon>Chromatiales</taxon>
        <taxon>Sedimenticolaceae</taxon>
        <taxon>Sedimenticola</taxon>
    </lineage>
</organism>
<protein>
    <recommendedName>
        <fullName evidence="2">Cytochrome c-552/4 domain-containing protein</fullName>
    </recommendedName>
</protein>
<keyword evidence="1" id="KW-0732">Signal</keyword>
<accession>A0A2N6CYW8</accession>